<comment type="caution">
    <text evidence="2">The sequence shown here is derived from an EMBL/GenBank/DDBJ whole genome shotgun (WGS) entry which is preliminary data.</text>
</comment>
<dbReference type="EMBL" id="QGKX02001521">
    <property type="protein sequence ID" value="KAF3511371.1"/>
    <property type="molecule type" value="Genomic_DNA"/>
</dbReference>
<evidence type="ECO:0000313" key="3">
    <source>
        <dbReference type="Proteomes" id="UP000712600"/>
    </source>
</evidence>
<gene>
    <name evidence="2" type="ORF">F2Q69_00006839</name>
</gene>
<dbReference type="Proteomes" id="UP000712600">
    <property type="component" value="Unassembled WGS sequence"/>
</dbReference>
<accession>A0A8S9PB23</accession>
<dbReference type="AlphaFoldDB" id="A0A8S9PB23"/>
<name>A0A8S9PB23_BRACR</name>
<protein>
    <submittedName>
        <fullName evidence="2">Uncharacterized protein</fullName>
    </submittedName>
</protein>
<reference evidence="2" key="1">
    <citation type="submission" date="2019-12" db="EMBL/GenBank/DDBJ databases">
        <title>Genome sequencing and annotation of Brassica cretica.</title>
        <authorList>
            <person name="Studholme D.J."/>
            <person name="Sarris P."/>
        </authorList>
    </citation>
    <scope>NUCLEOTIDE SEQUENCE</scope>
    <source>
        <strain evidence="2">PFS-109/04</strain>
        <tissue evidence="2">Leaf</tissue>
    </source>
</reference>
<feature type="region of interest" description="Disordered" evidence="1">
    <location>
        <begin position="1"/>
        <end position="33"/>
    </location>
</feature>
<evidence type="ECO:0000256" key="1">
    <source>
        <dbReference type="SAM" id="MobiDB-lite"/>
    </source>
</evidence>
<evidence type="ECO:0000313" key="2">
    <source>
        <dbReference type="EMBL" id="KAF3511371.1"/>
    </source>
</evidence>
<feature type="compositionally biased region" description="Polar residues" evidence="1">
    <location>
        <begin position="11"/>
        <end position="33"/>
    </location>
</feature>
<organism evidence="2 3">
    <name type="scientific">Brassica cretica</name>
    <name type="common">Mustard</name>
    <dbReference type="NCBI Taxonomy" id="69181"/>
    <lineage>
        <taxon>Eukaryota</taxon>
        <taxon>Viridiplantae</taxon>
        <taxon>Streptophyta</taxon>
        <taxon>Embryophyta</taxon>
        <taxon>Tracheophyta</taxon>
        <taxon>Spermatophyta</taxon>
        <taxon>Magnoliopsida</taxon>
        <taxon>eudicotyledons</taxon>
        <taxon>Gunneridae</taxon>
        <taxon>Pentapetalae</taxon>
        <taxon>rosids</taxon>
        <taxon>malvids</taxon>
        <taxon>Brassicales</taxon>
        <taxon>Brassicaceae</taxon>
        <taxon>Brassiceae</taxon>
        <taxon>Brassica</taxon>
    </lineage>
</organism>
<proteinExistence type="predicted"/>
<feature type="compositionally biased region" description="Basic and acidic residues" evidence="1">
    <location>
        <begin position="1"/>
        <end position="10"/>
    </location>
</feature>
<sequence length="325" mass="36480">MHDPQRETSRIDQQQPQFVTDTSQLKSTDTTNPSIDSCELPLIDTSIRTSINTRPRDMVTTLILVRDENGDLHGQEVHMRNATSQRLDDQRDEGNTINVTNHIDSHNRRLVLRRSPPYPSLLMSMEPSLLLLVSLTGAELRHGGETSDGAAASHHRRHRVSPPPSPIHTTISGDPPAVHPMSPETFLSETGCFILKSVTVSDHGKADLGDVILCVGRRPVHWVWCMLLHSLVDLLFQGFEVPCLQRVRIKLYLFGVLKKQVSFAEDIEAVDVESDREFKEDVNFISGTCSNPPEGKIEDWSSINLVVESQAIKIDREVVKYEVVE</sequence>
<feature type="region of interest" description="Disordered" evidence="1">
    <location>
        <begin position="142"/>
        <end position="176"/>
    </location>
</feature>